<keyword evidence="1" id="KW-0812">Transmembrane</keyword>
<accession>A0ABS1AQV4</accession>
<feature type="transmembrane region" description="Helical" evidence="1">
    <location>
        <begin position="50"/>
        <end position="69"/>
    </location>
</feature>
<comment type="caution">
    <text evidence="2">The sequence shown here is derived from an EMBL/GenBank/DDBJ whole genome shotgun (WGS) entry which is preliminary data.</text>
</comment>
<evidence type="ECO:0000256" key="1">
    <source>
        <dbReference type="SAM" id="Phobius"/>
    </source>
</evidence>
<protein>
    <submittedName>
        <fullName evidence="2">Uncharacterized protein</fullName>
    </submittedName>
</protein>
<reference evidence="2 3" key="1">
    <citation type="submission" date="2020-11" db="EMBL/GenBank/DDBJ databases">
        <title>Enhanced detection system for hospital associated transmission using whole genome sequencing surveillance.</title>
        <authorList>
            <person name="Harrison L.H."/>
            <person name="Van Tyne D."/>
            <person name="Marsh J.W."/>
            <person name="Griffith M.P."/>
            <person name="Snyder D.J."/>
            <person name="Cooper V.S."/>
            <person name="Mustapha M."/>
        </authorList>
    </citation>
    <scope>NUCLEOTIDE SEQUENCE [LARGE SCALE GENOMIC DNA]</scope>
    <source>
        <strain evidence="2 3">BC00020</strain>
    </source>
</reference>
<keyword evidence="3" id="KW-1185">Reference proteome</keyword>
<sequence>MRTSNPSSIVSAHPVAWWLLQTVVAYVLLLGFSLWLPIGLHRVIMQRKDWWKWPVSYAALAAGALVWIATDRHSFGVVVLLATGAPWFSMLATDLVTIWTWKWPFQSSPSEYLGALDRRLNLKANASLFVIVAVAMLLLARVA</sequence>
<feature type="transmembrane region" description="Helical" evidence="1">
    <location>
        <begin position="75"/>
        <end position="101"/>
    </location>
</feature>
<proteinExistence type="predicted"/>
<feature type="transmembrane region" description="Helical" evidence="1">
    <location>
        <begin position="15"/>
        <end position="38"/>
    </location>
</feature>
<dbReference type="EMBL" id="JADVKH010000008">
    <property type="protein sequence ID" value="MBJ9686537.1"/>
    <property type="molecule type" value="Genomic_DNA"/>
</dbReference>
<evidence type="ECO:0000313" key="2">
    <source>
        <dbReference type="EMBL" id="MBJ9686537.1"/>
    </source>
</evidence>
<name>A0ABS1AQV4_BURVI</name>
<feature type="transmembrane region" description="Helical" evidence="1">
    <location>
        <begin position="122"/>
        <end position="140"/>
    </location>
</feature>
<keyword evidence="1" id="KW-0472">Membrane</keyword>
<gene>
    <name evidence="2" type="ORF">I5589_05515</name>
</gene>
<dbReference type="RefSeq" id="WP_200091044.1">
    <property type="nucleotide sequence ID" value="NZ_JADVKH010000008.1"/>
</dbReference>
<organism evidence="2 3">
    <name type="scientific">Burkholderia vietnamiensis</name>
    <dbReference type="NCBI Taxonomy" id="60552"/>
    <lineage>
        <taxon>Bacteria</taxon>
        <taxon>Pseudomonadati</taxon>
        <taxon>Pseudomonadota</taxon>
        <taxon>Betaproteobacteria</taxon>
        <taxon>Burkholderiales</taxon>
        <taxon>Burkholderiaceae</taxon>
        <taxon>Burkholderia</taxon>
        <taxon>Burkholderia cepacia complex</taxon>
    </lineage>
</organism>
<dbReference type="Proteomes" id="UP000808215">
    <property type="component" value="Unassembled WGS sequence"/>
</dbReference>
<evidence type="ECO:0000313" key="3">
    <source>
        <dbReference type="Proteomes" id="UP000808215"/>
    </source>
</evidence>
<keyword evidence="1" id="KW-1133">Transmembrane helix</keyword>